<comment type="similarity">
    <text evidence="1">Belongs to the LysR transcriptional regulatory family.</text>
</comment>
<dbReference type="InterPro" id="IPR036388">
    <property type="entry name" value="WH-like_DNA-bd_sf"/>
</dbReference>
<keyword evidence="4" id="KW-0804">Transcription</keyword>
<keyword evidence="3" id="KW-0238">DNA-binding</keyword>
<feature type="domain" description="HTH lysR-type" evidence="5">
    <location>
        <begin position="8"/>
        <end position="65"/>
    </location>
</feature>
<sequence length="304" mass="33337">MSSLPLRLKLRHIAVVVEIAKLGTLQKAAESLSVSQSAVSKALAEIEAIIGTPLFERTPSGMRPNQFGETLVRHGYLIASDVQRAETDLAALLSGDVGNLAIGIFSPLTWWRALSECVWDFRTKSPRVRLTVREEPMEALLENLDQDLIDIVIGRLASGYGSDQYQLDHLRNDAPLFLAREGHPLIQQRVELAELLGFPWVLPAQPNIVRQQLEFAVQNMGLQFGSDVLSAQVSPLVFRLASQSNTLVLSSQCAAEELCALYALQPVACDLPLHMGPLVAITRRDKPLSPAASIFLEDLKRASA</sequence>
<protein>
    <submittedName>
        <fullName evidence="6">LysR family transcriptional regulator</fullName>
    </submittedName>
</protein>
<dbReference type="InterPro" id="IPR036390">
    <property type="entry name" value="WH_DNA-bd_sf"/>
</dbReference>
<dbReference type="InterPro" id="IPR000847">
    <property type="entry name" value="LysR_HTH_N"/>
</dbReference>
<dbReference type="Gene3D" id="1.10.10.10">
    <property type="entry name" value="Winged helix-like DNA-binding domain superfamily/Winged helix DNA-binding domain"/>
    <property type="match status" value="1"/>
</dbReference>
<dbReference type="PANTHER" id="PTHR30419:SF8">
    <property type="entry name" value="NITROGEN ASSIMILATION TRANSCRIPTIONAL ACTIVATOR-RELATED"/>
    <property type="match status" value="1"/>
</dbReference>
<dbReference type="EMBL" id="CABPSE010000006">
    <property type="protein sequence ID" value="VVE02715.1"/>
    <property type="molecule type" value="Genomic_DNA"/>
</dbReference>
<dbReference type="PROSITE" id="PS50931">
    <property type="entry name" value="HTH_LYSR"/>
    <property type="match status" value="1"/>
</dbReference>
<dbReference type="GO" id="GO:0003700">
    <property type="term" value="F:DNA-binding transcription factor activity"/>
    <property type="evidence" value="ECO:0007669"/>
    <property type="project" value="InterPro"/>
</dbReference>
<dbReference type="InterPro" id="IPR005119">
    <property type="entry name" value="LysR_subst-bd"/>
</dbReference>
<organism evidence="6 7">
    <name type="scientific">Pandoraea communis</name>
    <dbReference type="NCBI Taxonomy" id="2508297"/>
    <lineage>
        <taxon>Bacteria</taxon>
        <taxon>Pseudomonadati</taxon>
        <taxon>Pseudomonadota</taxon>
        <taxon>Betaproteobacteria</taxon>
        <taxon>Burkholderiales</taxon>
        <taxon>Burkholderiaceae</taxon>
        <taxon>Pandoraea</taxon>
    </lineage>
</organism>
<dbReference type="GO" id="GO:0003677">
    <property type="term" value="F:DNA binding"/>
    <property type="evidence" value="ECO:0007669"/>
    <property type="project" value="UniProtKB-KW"/>
</dbReference>
<dbReference type="RefSeq" id="WP_150584961.1">
    <property type="nucleotide sequence ID" value="NZ_CABPSE010000006.1"/>
</dbReference>
<evidence type="ECO:0000256" key="4">
    <source>
        <dbReference type="ARBA" id="ARBA00023163"/>
    </source>
</evidence>
<gene>
    <name evidence="6" type="ORF">PCO31111_02244</name>
</gene>
<accession>A0A5E4UUW3</accession>
<dbReference type="GO" id="GO:0005829">
    <property type="term" value="C:cytosol"/>
    <property type="evidence" value="ECO:0007669"/>
    <property type="project" value="TreeGrafter"/>
</dbReference>
<dbReference type="Gene3D" id="3.40.190.290">
    <property type="match status" value="1"/>
</dbReference>
<reference evidence="6 7" key="1">
    <citation type="submission" date="2019-08" db="EMBL/GenBank/DDBJ databases">
        <authorList>
            <person name="Peeters C."/>
        </authorList>
    </citation>
    <scope>NUCLEOTIDE SEQUENCE [LARGE SCALE GENOMIC DNA]</scope>
    <source>
        <strain evidence="6 7">LMG 31111</strain>
    </source>
</reference>
<dbReference type="Proteomes" id="UP000383971">
    <property type="component" value="Unassembled WGS sequence"/>
</dbReference>
<evidence type="ECO:0000256" key="2">
    <source>
        <dbReference type="ARBA" id="ARBA00023015"/>
    </source>
</evidence>
<dbReference type="Pfam" id="PF00126">
    <property type="entry name" value="HTH_1"/>
    <property type="match status" value="1"/>
</dbReference>
<keyword evidence="2" id="KW-0805">Transcription regulation</keyword>
<evidence type="ECO:0000313" key="7">
    <source>
        <dbReference type="Proteomes" id="UP000383971"/>
    </source>
</evidence>
<keyword evidence="7" id="KW-1185">Reference proteome</keyword>
<dbReference type="AlphaFoldDB" id="A0A5E4UUW3"/>
<evidence type="ECO:0000259" key="5">
    <source>
        <dbReference type="PROSITE" id="PS50931"/>
    </source>
</evidence>
<name>A0A5E4UUW3_9BURK</name>
<evidence type="ECO:0000256" key="3">
    <source>
        <dbReference type="ARBA" id="ARBA00023125"/>
    </source>
</evidence>
<evidence type="ECO:0000256" key="1">
    <source>
        <dbReference type="ARBA" id="ARBA00009437"/>
    </source>
</evidence>
<dbReference type="SUPFAM" id="SSF46785">
    <property type="entry name" value="Winged helix' DNA-binding domain"/>
    <property type="match status" value="1"/>
</dbReference>
<dbReference type="PRINTS" id="PR00039">
    <property type="entry name" value="HTHLYSR"/>
</dbReference>
<dbReference type="Pfam" id="PF03466">
    <property type="entry name" value="LysR_substrate"/>
    <property type="match status" value="1"/>
</dbReference>
<dbReference type="PANTHER" id="PTHR30419">
    <property type="entry name" value="HTH-TYPE TRANSCRIPTIONAL REGULATOR YBHD"/>
    <property type="match status" value="1"/>
</dbReference>
<proteinExistence type="inferred from homology"/>
<evidence type="ECO:0000313" key="6">
    <source>
        <dbReference type="EMBL" id="VVE02715.1"/>
    </source>
</evidence>
<dbReference type="SUPFAM" id="SSF53850">
    <property type="entry name" value="Periplasmic binding protein-like II"/>
    <property type="match status" value="1"/>
</dbReference>
<dbReference type="InterPro" id="IPR050950">
    <property type="entry name" value="HTH-type_LysR_regulators"/>
</dbReference>